<accession>A0ABV8IDH9</accession>
<evidence type="ECO:0000256" key="1">
    <source>
        <dbReference type="SAM" id="Phobius"/>
    </source>
</evidence>
<feature type="transmembrane region" description="Helical" evidence="1">
    <location>
        <begin position="217"/>
        <end position="235"/>
    </location>
</feature>
<feature type="transmembrane region" description="Helical" evidence="1">
    <location>
        <begin position="111"/>
        <end position="138"/>
    </location>
</feature>
<sequence>MATTDTTDTTGVTDATGTTAGRAAARWIRWAAPAAGLWSLGYGGLGLWWSLGGSGFPFGEGDVPDARAESLLGSATAAGTAPVIAVLGAAGALLALVLVRARPRGVSRAAVLVPAWASTLTLVALIPDGRVLLALAYAPIALIGASWDWPGVDYFAVALPWPVVNMLICLAGGLLWAAAALAFQRRTRGACGSCGRIDGRAAGWARPAAAARWGRRAAYAAFAVPLLYAAVRWAWALGIPLLISGRELEELHRSGLVWGGAALATLATLGGILSLGLTQRWGEVWPRWVVGLAGRRVPAAVPVVSASLATAVLASAGAMMVRITDWGDPAAWLPDPMAYWPVWAVALGAATLGYHLRRRGGCRRCGAA</sequence>
<proteinExistence type="predicted"/>
<feature type="transmembrane region" description="Helical" evidence="1">
    <location>
        <begin position="30"/>
        <end position="51"/>
    </location>
</feature>
<evidence type="ECO:0000313" key="2">
    <source>
        <dbReference type="EMBL" id="MFC4062117.1"/>
    </source>
</evidence>
<feature type="transmembrane region" description="Helical" evidence="1">
    <location>
        <begin position="158"/>
        <end position="183"/>
    </location>
</feature>
<keyword evidence="3" id="KW-1185">Reference proteome</keyword>
<dbReference type="RefSeq" id="WP_377292915.1">
    <property type="nucleotide sequence ID" value="NZ_JBHSBM010000040.1"/>
</dbReference>
<dbReference type="EMBL" id="JBHSBM010000040">
    <property type="protein sequence ID" value="MFC4062117.1"/>
    <property type="molecule type" value="Genomic_DNA"/>
</dbReference>
<gene>
    <name evidence="2" type="ORF">ACFOWE_27765</name>
</gene>
<feature type="transmembrane region" description="Helical" evidence="1">
    <location>
        <begin position="338"/>
        <end position="356"/>
    </location>
</feature>
<protein>
    <submittedName>
        <fullName evidence="2">Uncharacterized protein</fullName>
    </submittedName>
</protein>
<feature type="transmembrane region" description="Helical" evidence="1">
    <location>
        <begin position="71"/>
        <end position="99"/>
    </location>
</feature>
<evidence type="ECO:0000313" key="3">
    <source>
        <dbReference type="Proteomes" id="UP001595850"/>
    </source>
</evidence>
<dbReference type="Proteomes" id="UP001595850">
    <property type="component" value="Unassembled WGS sequence"/>
</dbReference>
<keyword evidence="1" id="KW-0472">Membrane</keyword>
<keyword evidence="1" id="KW-0812">Transmembrane</keyword>
<organism evidence="2 3">
    <name type="scientific">Planomonospora corallina</name>
    <dbReference type="NCBI Taxonomy" id="1806052"/>
    <lineage>
        <taxon>Bacteria</taxon>
        <taxon>Bacillati</taxon>
        <taxon>Actinomycetota</taxon>
        <taxon>Actinomycetes</taxon>
        <taxon>Streptosporangiales</taxon>
        <taxon>Streptosporangiaceae</taxon>
        <taxon>Planomonospora</taxon>
    </lineage>
</organism>
<comment type="caution">
    <text evidence="2">The sequence shown here is derived from an EMBL/GenBank/DDBJ whole genome shotgun (WGS) entry which is preliminary data.</text>
</comment>
<keyword evidence="1" id="KW-1133">Transmembrane helix</keyword>
<name>A0ABV8IDH9_9ACTN</name>
<reference evidence="3" key="1">
    <citation type="journal article" date="2019" name="Int. J. Syst. Evol. Microbiol.">
        <title>The Global Catalogue of Microorganisms (GCM) 10K type strain sequencing project: providing services to taxonomists for standard genome sequencing and annotation.</title>
        <authorList>
            <consortium name="The Broad Institute Genomics Platform"/>
            <consortium name="The Broad Institute Genome Sequencing Center for Infectious Disease"/>
            <person name="Wu L."/>
            <person name="Ma J."/>
        </authorList>
    </citation>
    <scope>NUCLEOTIDE SEQUENCE [LARGE SCALE GENOMIC DNA]</scope>
    <source>
        <strain evidence="3">TBRC 4489</strain>
    </source>
</reference>
<feature type="transmembrane region" description="Helical" evidence="1">
    <location>
        <begin position="299"/>
        <end position="318"/>
    </location>
</feature>
<feature type="transmembrane region" description="Helical" evidence="1">
    <location>
        <begin position="255"/>
        <end position="278"/>
    </location>
</feature>